<reference evidence="5 6" key="1">
    <citation type="journal article" date="2016" name="BMC Genomics">
        <title>Genomic analysis of the nitrate-respiring Sphingopyxis granuli (formerly Sphingomonas macrogoltabida) strain TFA.</title>
        <authorList>
            <person name="Garcia-Romero I."/>
            <person name="Perez-Pulido A.J."/>
            <person name="Gonzalez-Flores Y.E."/>
            <person name="Reyes-Ramirez F."/>
            <person name="Santero E."/>
            <person name="Floriano B."/>
        </authorList>
    </citation>
    <scope>NUCLEOTIDE SEQUENCE [LARGE SCALE GENOMIC DNA]</scope>
    <source>
        <strain evidence="5 6">TFA</strain>
    </source>
</reference>
<dbReference type="SMART" id="SM00344">
    <property type="entry name" value="HTH_ASNC"/>
    <property type="match status" value="1"/>
</dbReference>
<dbReference type="GO" id="GO:0006355">
    <property type="term" value="P:regulation of DNA-templated transcription"/>
    <property type="evidence" value="ECO:0007669"/>
    <property type="project" value="UniProtKB-ARBA"/>
</dbReference>
<dbReference type="InterPro" id="IPR011991">
    <property type="entry name" value="ArsR-like_HTH"/>
</dbReference>
<accession>A0AA86L1Y6</accession>
<dbReference type="Gene3D" id="3.30.70.920">
    <property type="match status" value="1"/>
</dbReference>
<dbReference type="PRINTS" id="PR00033">
    <property type="entry name" value="HTHASNC"/>
</dbReference>
<dbReference type="GO" id="GO:0043200">
    <property type="term" value="P:response to amino acid"/>
    <property type="evidence" value="ECO:0007669"/>
    <property type="project" value="TreeGrafter"/>
</dbReference>
<dbReference type="PANTHER" id="PTHR30154:SF17">
    <property type="entry name" value="DNA-BINDING TRANSCRIPTIONAL ACTIVATOR DECR"/>
    <property type="match status" value="1"/>
</dbReference>
<evidence type="ECO:0000256" key="3">
    <source>
        <dbReference type="ARBA" id="ARBA00023163"/>
    </source>
</evidence>
<dbReference type="InterPro" id="IPR011008">
    <property type="entry name" value="Dimeric_a/b-barrel"/>
</dbReference>
<dbReference type="Pfam" id="PF01037">
    <property type="entry name" value="AsnC_trans_reg"/>
    <property type="match status" value="1"/>
</dbReference>
<protein>
    <submittedName>
        <fullName evidence="5">Transcriptional regulator, AsnC family</fullName>
    </submittedName>
</protein>
<dbReference type="KEGG" id="sgi:SGRAN_0104"/>
<dbReference type="GO" id="GO:0043565">
    <property type="term" value="F:sequence-specific DNA binding"/>
    <property type="evidence" value="ECO:0007669"/>
    <property type="project" value="InterPro"/>
</dbReference>
<dbReference type="SUPFAM" id="SSF46785">
    <property type="entry name" value="Winged helix' DNA-binding domain"/>
    <property type="match status" value="1"/>
</dbReference>
<dbReference type="InterPro" id="IPR036388">
    <property type="entry name" value="WH-like_DNA-bd_sf"/>
</dbReference>
<dbReference type="AlphaFoldDB" id="A0AA86L1Y6"/>
<dbReference type="Pfam" id="PF13412">
    <property type="entry name" value="HTH_24"/>
    <property type="match status" value="1"/>
</dbReference>
<dbReference type="InterPro" id="IPR000485">
    <property type="entry name" value="AsnC-type_HTH_dom"/>
</dbReference>
<dbReference type="CDD" id="cd00090">
    <property type="entry name" value="HTH_ARSR"/>
    <property type="match status" value="1"/>
</dbReference>
<evidence type="ECO:0000256" key="2">
    <source>
        <dbReference type="ARBA" id="ARBA00023125"/>
    </source>
</evidence>
<dbReference type="RefSeq" id="WP_037512420.1">
    <property type="nucleotide sequence ID" value="NZ_CP012199.1"/>
</dbReference>
<evidence type="ECO:0000259" key="4">
    <source>
        <dbReference type="PROSITE" id="PS50956"/>
    </source>
</evidence>
<dbReference type="SUPFAM" id="SSF54909">
    <property type="entry name" value="Dimeric alpha+beta barrel"/>
    <property type="match status" value="1"/>
</dbReference>
<name>A0AA86L1Y6_9SPHN</name>
<dbReference type="InterPro" id="IPR036390">
    <property type="entry name" value="WH_DNA-bd_sf"/>
</dbReference>
<keyword evidence="2" id="KW-0238">DNA-binding</keyword>
<dbReference type="GO" id="GO:0005829">
    <property type="term" value="C:cytosol"/>
    <property type="evidence" value="ECO:0007669"/>
    <property type="project" value="TreeGrafter"/>
</dbReference>
<dbReference type="InterPro" id="IPR019888">
    <property type="entry name" value="Tscrpt_reg_AsnC-like"/>
</dbReference>
<dbReference type="Proteomes" id="UP000058599">
    <property type="component" value="Chromosome"/>
</dbReference>
<sequence>MTRVSLDDADVRILGFLQEDATLSVAAVAAKANMSQNACWRRIKRLEESGVISRRVTILDASALGLDLTVFVSLRASEHSEAWLEMLNSAIRDIPEVVEFYRMTGDVDYLLKLRVENMAAYDAVYRRIIRSIRLTDVSSAFSMEEIKFTTALPLTARPS</sequence>
<dbReference type="Gene3D" id="1.10.10.10">
    <property type="entry name" value="Winged helix-like DNA-binding domain superfamily/Winged helix DNA-binding domain"/>
    <property type="match status" value="1"/>
</dbReference>
<evidence type="ECO:0000256" key="1">
    <source>
        <dbReference type="ARBA" id="ARBA00023015"/>
    </source>
</evidence>
<dbReference type="InterPro" id="IPR019887">
    <property type="entry name" value="Tscrpt_reg_AsnC/Lrp_C"/>
</dbReference>
<proteinExistence type="predicted"/>
<gene>
    <name evidence="5" type="primary">ybaO</name>
    <name evidence="5" type="ORF">SGRAN_0104</name>
</gene>
<dbReference type="EMBL" id="CP012199">
    <property type="protein sequence ID" value="AMG72502.1"/>
    <property type="molecule type" value="Genomic_DNA"/>
</dbReference>
<keyword evidence="6" id="KW-1185">Reference proteome</keyword>
<keyword evidence="1" id="KW-0805">Transcription regulation</keyword>
<organism evidence="5 6">
    <name type="scientific">Sphingopyxis granuli</name>
    <dbReference type="NCBI Taxonomy" id="267128"/>
    <lineage>
        <taxon>Bacteria</taxon>
        <taxon>Pseudomonadati</taxon>
        <taxon>Pseudomonadota</taxon>
        <taxon>Alphaproteobacteria</taxon>
        <taxon>Sphingomonadales</taxon>
        <taxon>Sphingomonadaceae</taxon>
        <taxon>Sphingopyxis</taxon>
    </lineage>
</organism>
<dbReference type="PANTHER" id="PTHR30154">
    <property type="entry name" value="LEUCINE-RESPONSIVE REGULATORY PROTEIN"/>
    <property type="match status" value="1"/>
</dbReference>
<dbReference type="PROSITE" id="PS50956">
    <property type="entry name" value="HTH_ASNC_2"/>
    <property type="match status" value="1"/>
</dbReference>
<evidence type="ECO:0000313" key="6">
    <source>
        <dbReference type="Proteomes" id="UP000058599"/>
    </source>
</evidence>
<evidence type="ECO:0000313" key="5">
    <source>
        <dbReference type="EMBL" id="AMG72502.1"/>
    </source>
</evidence>
<keyword evidence="3" id="KW-0804">Transcription</keyword>
<feature type="domain" description="HTH asnC-type" evidence="4">
    <location>
        <begin position="6"/>
        <end position="67"/>
    </location>
</feature>